<sequence length="962" mass="108652">MSRLTKDAYWTSDLGGAVMLLRPYQDLFYYDAPLRQWLARLEKDFEGYDGSIDPPRVSAESGENDHNDDDTGSPTRESSVSISATQHVVAEMGSSGQSNIDHESVPHRNQDKTSDRADDDPESSDEDSDSDEDGFSARDKTLANSITALIHLRSLLEFVDNEIKPRREYVESTMCSHVSFQDLWHLFNPGTEVIDQGGKQAFVVLRVEVPAHKIEEPWGRWSKRLNEYSEEQATKDRSHFTLHCACIDFDGKNFGPVSKAFIISPFGDLKPVVSLPIYPVRFKGQETRQNLIRRGRLLLEVADFKAMYYTGATLDKGDEIDSQVVIDFSEALADEQRSAAWKPTICPVNTAPEDRRHVSCNAICCRFHGTCDGFMTDLKMTTDYIESLVPDPGGRSLILSPRSLEETIGSTEELTETELLIMTYRVFGFVLRSRKWAQLDLNLLRYENSSERDLTIDAFERLELPEGHRELVQSLVTQHFRNRQSSFTRDEQTDLIKGKGKGLIMLLHGAPGVGKTTTAEGIAELFRKPLFQITCGDLGTTAKEVEEDLERSFALASRWGCILLLDEADVFLAARSKNDFARNGLVAVFLRVLEYYTGTLFLTTNRIGDLDEAFASRIQMSLHYPELDELKILKVFRLHLDLIEQRFKKQGRTIAFDISSVEDFASQHYADQPYNRWNGRQIRNACHTALALAEFDAQKNGSEINLEIDKSAPVSLQLKYFKIVQKAYLDFGEYLADIQGTEGDDRAFQQRLRARKSTPFEKQSLFDSRPGPAQRRRPHHANSRLSDMSPSFTTKTEVFHHDQHRHQRQYSSTASSQAQGYGNAAPYNQTPGGSFRDYGNSPAHDQQMHGQQAQTDTRFPMERQQAPLYESPQAGLQPAHSGEAHLHPSMSHDGSPLPLRPAQPQSMQYGYNSELQADAMRSTTPRVQSDPREIPHPGHTYRDGAQSGPNRVPYQGGNMPQT</sequence>
<feature type="domain" description="AAA+ ATPase" evidence="2">
    <location>
        <begin position="501"/>
        <end position="626"/>
    </location>
</feature>
<feature type="region of interest" description="Disordered" evidence="1">
    <location>
        <begin position="754"/>
        <end position="855"/>
    </location>
</feature>
<dbReference type="OrthoDB" id="10042665at2759"/>
<reference evidence="3" key="1">
    <citation type="submission" date="2019-06" db="EMBL/GenBank/DDBJ databases">
        <authorList>
            <person name="Gan P."/>
            <person name="Shirasu K."/>
        </authorList>
    </citation>
    <scope>NUCLEOTIDE SEQUENCE [LARGE SCALE GENOMIC DNA]</scope>
    <source>
        <strain evidence="3">CAD2</strain>
    </source>
</reference>
<dbReference type="InterPro" id="IPR056599">
    <property type="entry name" value="AAA_lid_fung"/>
</dbReference>
<feature type="compositionally biased region" description="Polar residues" evidence="1">
    <location>
        <begin position="783"/>
        <end position="796"/>
    </location>
</feature>
<dbReference type="EMBL" id="QPMT01000008">
    <property type="protein sequence ID" value="KAF4862428.1"/>
    <property type="molecule type" value="Genomic_DNA"/>
</dbReference>
<dbReference type="InterPro" id="IPR054289">
    <property type="entry name" value="DUF7025"/>
</dbReference>
<dbReference type="Pfam" id="PF22942">
    <property type="entry name" value="DUF7025"/>
    <property type="match status" value="1"/>
</dbReference>
<dbReference type="AlphaFoldDB" id="A0A9P5EZ38"/>
<evidence type="ECO:0000256" key="1">
    <source>
        <dbReference type="SAM" id="MobiDB-lite"/>
    </source>
</evidence>
<dbReference type="Proteomes" id="UP000711996">
    <property type="component" value="Unassembled WGS sequence"/>
</dbReference>
<dbReference type="SMART" id="SM00382">
    <property type="entry name" value="AAA"/>
    <property type="match status" value="1"/>
</dbReference>
<feature type="compositionally biased region" description="Basic and acidic residues" evidence="1">
    <location>
        <begin position="100"/>
        <end position="116"/>
    </location>
</feature>
<comment type="caution">
    <text evidence="3">The sequence shown here is derived from an EMBL/GenBank/DDBJ whole genome shotgun (WGS) entry which is preliminary data.</text>
</comment>
<evidence type="ECO:0000313" key="3">
    <source>
        <dbReference type="EMBL" id="KAF4862428.1"/>
    </source>
</evidence>
<evidence type="ECO:0000259" key="2">
    <source>
        <dbReference type="SMART" id="SM00382"/>
    </source>
</evidence>
<dbReference type="InterPro" id="IPR003593">
    <property type="entry name" value="AAA+_ATPase"/>
</dbReference>
<accession>A0A9P5EZ38</accession>
<dbReference type="Pfam" id="PF00004">
    <property type="entry name" value="AAA"/>
    <property type="match status" value="1"/>
</dbReference>
<dbReference type="GO" id="GO:0005524">
    <property type="term" value="F:ATP binding"/>
    <property type="evidence" value="ECO:0007669"/>
    <property type="project" value="InterPro"/>
</dbReference>
<feature type="region of interest" description="Disordered" evidence="1">
    <location>
        <begin position="48"/>
        <end position="136"/>
    </location>
</feature>
<feature type="compositionally biased region" description="Polar residues" evidence="1">
    <location>
        <begin position="903"/>
        <end position="927"/>
    </location>
</feature>
<feature type="compositionally biased region" description="Basic and acidic residues" evidence="1">
    <location>
        <begin position="929"/>
        <end position="942"/>
    </location>
</feature>
<dbReference type="GO" id="GO:0016887">
    <property type="term" value="F:ATP hydrolysis activity"/>
    <property type="evidence" value="ECO:0007669"/>
    <property type="project" value="InterPro"/>
</dbReference>
<dbReference type="CDD" id="cd19481">
    <property type="entry name" value="RecA-like_protease"/>
    <property type="match status" value="1"/>
</dbReference>
<dbReference type="PANTHER" id="PTHR46411:SF2">
    <property type="entry name" value="AAA+ ATPASE DOMAIN-CONTAINING PROTEIN"/>
    <property type="match status" value="1"/>
</dbReference>
<organism evidence="3 4">
    <name type="scientific">Colletotrichum siamense</name>
    <name type="common">Anthracnose fungus</name>
    <dbReference type="NCBI Taxonomy" id="690259"/>
    <lineage>
        <taxon>Eukaryota</taxon>
        <taxon>Fungi</taxon>
        <taxon>Dikarya</taxon>
        <taxon>Ascomycota</taxon>
        <taxon>Pezizomycotina</taxon>
        <taxon>Sordariomycetes</taxon>
        <taxon>Hypocreomycetidae</taxon>
        <taxon>Glomerellales</taxon>
        <taxon>Glomerellaceae</taxon>
        <taxon>Colletotrichum</taxon>
        <taxon>Colletotrichum gloeosporioides species complex</taxon>
    </lineage>
</organism>
<feature type="compositionally biased region" description="Polar residues" evidence="1">
    <location>
        <begin position="809"/>
        <end position="832"/>
    </location>
</feature>
<protein>
    <recommendedName>
        <fullName evidence="2">AAA+ ATPase domain-containing protein</fullName>
    </recommendedName>
</protein>
<dbReference type="InterPro" id="IPR027417">
    <property type="entry name" value="P-loop_NTPase"/>
</dbReference>
<dbReference type="Pfam" id="PF23232">
    <property type="entry name" value="AAA_lid_13"/>
    <property type="match status" value="1"/>
</dbReference>
<keyword evidence="4" id="KW-1185">Reference proteome</keyword>
<dbReference type="InterPro" id="IPR003959">
    <property type="entry name" value="ATPase_AAA_core"/>
</dbReference>
<feature type="compositionally biased region" description="Acidic residues" evidence="1">
    <location>
        <begin position="117"/>
        <end position="134"/>
    </location>
</feature>
<dbReference type="PANTHER" id="PTHR46411">
    <property type="entry name" value="FAMILY ATPASE, PUTATIVE-RELATED"/>
    <property type="match status" value="1"/>
</dbReference>
<dbReference type="Gene3D" id="3.40.50.300">
    <property type="entry name" value="P-loop containing nucleotide triphosphate hydrolases"/>
    <property type="match status" value="1"/>
</dbReference>
<evidence type="ECO:0000313" key="4">
    <source>
        <dbReference type="Proteomes" id="UP000711996"/>
    </source>
</evidence>
<gene>
    <name evidence="3" type="ORF">CGCSCA2_v003479</name>
</gene>
<proteinExistence type="predicted"/>
<name>A0A9P5EZ38_COLSI</name>
<feature type="region of interest" description="Disordered" evidence="1">
    <location>
        <begin position="871"/>
        <end position="962"/>
    </location>
</feature>
<dbReference type="SUPFAM" id="SSF52540">
    <property type="entry name" value="P-loop containing nucleoside triphosphate hydrolases"/>
    <property type="match status" value="1"/>
</dbReference>
<feature type="compositionally biased region" description="Polar residues" evidence="1">
    <location>
        <begin position="72"/>
        <end position="86"/>
    </location>
</feature>